<name>A0A2L1J5Y9_9PSED</name>
<comment type="cofactor">
    <cofactor evidence="2">
        <name>Zn(2+)</name>
        <dbReference type="ChEBI" id="CHEBI:29105"/>
    </cofactor>
    <text evidence="2">Binds 1 divalent metal cation per subunit.</text>
</comment>
<dbReference type="InterPro" id="IPR051262">
    <property type="entry name" value="SMP-30/CGR1_Lactonase"/>
</dbReference>
<keyword evidence="2" id="KW-0862">Zinc</keyword>
<organism evidence="4 5">
    <name type="scientific">Pseudomonas palleroniana</name>
    <dbReference type="NCBI Taxonomy" id="191390"/>
    <lineage>
        <taxon>Bacteria</taxon>
        <taxon>Pseudomonadati</taxon>
        <taxon>Pseudomonadota</taxon>
        <taxon>Gammaproteobacteria</taxon>
        <taxon>Pseudomonadales</taxon>
        <taxon>Pseudomonadaceae</taxon>
        <taxon>Pseudomonas</taxon>
    </lineage>
</organism>
<dbReference type="InterPro" id="IPR013658">
    <property type="entry name" value="SGL"/>
</dbReference>
<gene>
    <name evidence="4" type="ORF">CYL20_04720</name>
</gene>
<accession>A0A2L1J5Y9</accession>
<evidence type="ECO:0000256" key="1">
    <source>
        <dbReference type="PIRSR" id="PIRSR605511-1"/>
    </source>
</evidence>
<dbReference type="PRINTS" id="PR01790">
    <property type="entry name" value="SMP30FAMILY"/>
</dbReference>
<dbReference type="RefSeq" id="WP_104993777.1">
    <property type="nucleotide sequence ID" value="NZ_CP025494.1"/>
</dbReference>
<protein>
    <submittedName>
        <fullName evidence="4">Gluconolactonase</fullName>
    </submittedName>
</protein>
<dbReference type="AlphaFoldDB" id="A0A2L1J5Y9"/>
<feature type="binding site" evidence="2">
    <location>
        <position position="226"/>
    </location>
    <ligand>
        <name>a divalent metal cation</name>
        <dbReference type="ChEBI" id="CHEBI:60240"/>
    </ligand>
</feature>
<feature type="active site" description="Proton donor/acceptor" evidence="1">
    <location>
        <position position="226"/>
    </location>
</feature>
<reference evidence="4 5" key="1">
    <citation type="submission" date="2017-12" db="EMBL/GenBank/DDBJ databases">
        <title>Genome sequence of Pseudomonas palleroniana MAB3.</title>
        <authorList>
            <person name="Nascimento F.X."/>
        </authorList>
    </citation>
    <scope>NUCLEOTIDE SEQUENCE [LARGE SCALE GENOMIC DNA]</scope>
    <source>
        <strain evidence="4 5">MAB3</strain>
    </source>
</reference>
<feature type="binding site" evidence="2">
    <location>
        <position position="45"/>
    </location>
    <ligand>
        <name>a divalent metal cation</name>
        <dbReference type="ChEBI" id="CHEBI:60240"/>
    </ligand>
</feature>
<evidence type="ECO:0000313" key="4">
    <source>
        <dbReference type="EMBL" id="AVE03876.1"/>
    </source>
</evidence>
<dbReference type="PANTHER" id="PTHR47572:SF5">
    <property type="entry name" value="BLR2277 PROTEIN"/>
    <property type="match status" value="1"/>
</dbReference>
<dbReference type="InterPro" id="IPR011042">
    <property type="entry name" value="6-blade_b-propeller_TolB-like"/>
</dbReference>
<dbReference type="Proteomes" id="UP000237830">
    <property type="component" value="Chromosome"/>
</dbReference>
<dbReference type="SUPFAM" id="SSF63829">
    <property type="entry name" value="Calcium-dependent phosphotriesterase"/>
    <property type="match status" value="1"/>
</dbReference>
<keyword evidence="2" id="KW-0479">Metal-binding</keyword>
<feature type="binding site" evidence="2">
    <location>
        <position position="177"/>
    </location>
    <ligand>
        <name>a divalent metal cation</name>
        <dbReference type="ChEBI" id="CHEBI:60240"/>
    </ligand>
</feature>
<evidence type="ECO:0000256" key="2">
    <source>
        <dbReference type="PIRSR" id="PIRSR605511-2"/>
    </source>
</evidence>
<dbReference type="Gene3D" id="2.120.10.30">
    <property type="entry name" value="TolB, C-terminal domain"/>
    <property type="match status" value="1"/>
</dbReference>
<evidence type="ECO:0000313" key="5">
    <source>
        <dbReference type="Proteomes" id="UP000237830"/>
    </source>
</evidence>
<dbReference type="EMBL" id="CP025494">
    <property type="protein sequence ID" value="AVE03876.1"/>
    <property type="molecule type" value="Genomic_DNA"/>
</dbReference>
<evidence type="ECO:0000259" key="3">
    <source>
        <dbReference type="Pfam" id="PF08450"/>
    </source>
</evidence>
<feature type="binding site" evidence="2">
    <location>
        <position position="130"/>
    </location>
    <ligand>
        <name>substrate</name>
    </ligand>
</feature>
<dbReference type="InterPro" id="IPR005511">
    <property type="entry name" value="SMP-30"/>
</dbReference>
<dbReference type="GO" id="GO:0046872">
    <property type="term" value="F:metal ion binding"/>
    <property type="evidence" value="ECO:0007669"/>
    <property type="project" value="UniProtKB-KW"/>
</dbReference>
<proteinExistence type="predicted"/>
<feature type="domain" description="SMP-30/Gluconolactonase/LRE-like region" evidence="3">
    <location>
        <begin position="45"/>
        <end position="283"/>
    </location>
</feature>
<sequence>MSFFAAPPTVQTSVFTRLPEQFRDVRPTAWANANRQGRAIDSFLEGPSFDREGRLYVTDIPNGRIFRISRLGEWELVCAYDGWPNGLKIHQDGRIFITDYKRGIMVLDPHTGDIQPFLESAGSEGFKGVNDLVFAPNGDLYFTDQGQTGLQDASGRVYKVDVKGNLTCLLNTIPSPNGIVYDPNLNHLLIAVTRAQQIWRIPLGNGSIIGKVGVFAQLHGGLGGPDGLALDAESNLYIAHTGFGSVWKLSKVAEPLQRIVSCAGISNTNLAFGGVDARTLFIVESETGSILQVDTATPGLPMYSHS</sequence>
<dbReference type="Pfam" id="PF08450">
    <property type="entry name" value="SGL"/>
    <property type="match status" value="1"/>
</dbReference>
<dbReference type="PANTHER" id="PTHR47572">
    <property type="entry name" value="LIPOPROTEIN-RELATED"/>
    <property type="match status" value="1"/>
</dbReference>